<sequence length="71" mass="8165">MERVGPDLSSYRSPEPETASILRSLASQSRELWQADIATPQKYCRRFDVSHAVIRLDEYFAKIDPGRMAHN</sequence>
<dbReference type="AlphaFoldDB" id="A0A7W8IJL8"/>
<dbReference type="Proteomes" id="UP000568106">
    <property type="component" value="Unassembled WGS sequence"/>
</dbReference>
<proteinExistence type="predicted"/>
<keyword evidence="2" id="KW-1185">Reference proteome</keyword>
<reference evidence="1" key="1">
    <citation type="submission" date="2020-08" db="EMBL/GenBank/DDBJ databases">
        <title>Genomic Encyclopedia of Type Strains, Phase IV (KMG-V): Genome sequencing to study the core and pangenomes of soil and plant-associated prokaryotes.</title>
        <authorList>
            <person name="Whitman W."/>
        </authorList>
    </citation>
    <scope>NUCLEOTIDE SEQUENCE [LARGE SCALE GENOMIC DNA]</scope>
    <source>
        <strain evidence="1">M8UP27</strain>
    </source>
</reference>
<protein>
    <submittedName>
        <fullName evidence="1">Uncharacterized protein</fullName>
    </submittedName>
</protein>
<evidence type="ECO:0000313" key="2">
    <source>
        <dbReference type="Proteomes" id="UP000568106"/>
    </source>
</evidence>
<accession>A0A7W8IJL8</accession>
<name>A0A7W8IJL8_9BACT</name>
<comment type="caution">
    <text evidence="1">The sequence shown here is derived from an EMBL/GenBank/DDBJ whole genome shotgun (WGS) entry which is preliminary data.</text>
</comment>
<organism evidence="1 2">
    <name type="scientific">Tunturiibacter empetritectus</name>
    <dbReference type="NCBI Taxonomy" id="3069691"/>
    <lineage>
        <taxon>Bacteria</taxon>
        <taxon>Pseudomonadati</taxon>
        <taxon>Acidobacteriota</taxon>
        <taxon>Terriglobia</taxon>
        <taxon>Terriglobales</taxon>
        <taxon>Acidobacteriaceae</taxon>
        <taxon>Tunturiibacter</taxon>
    </lineage>
</organism>
<evidence type="ECO:0000313" key="1">
    <source>
        <dbReference type="EMBL" id="MBB5317408.1"/>
    </source>
</evidence>
<gene>
    <name evidence="1" type="ORF">HDF09_002077</name>
</gene>
<dbReference type="EMBL" id="JACHDY010000002">
    <property type="protein sequence ID" value="MBB5317408.1"/>
    <property type="molecule type" value="Genomic_DNA"/>
</dbReference>